<reference evidence="2 3" key="1">
    <citation type="submission" date="2023-06" db="EMBL/GenBank/DDBJ databases">
        <title>Pelomonas sp. APW6 16S ribosomal RNA gene genome sequencing and assembly.</title>
        <authorList>
            <person name="Woo H."/>
        </authorList>
    </citation>
    <scope>NUCLEOTIDE SEQUENCE [LARGE SCALE GENOMIC DNA]</scope>
    <source>
        <strain evidence="2 3">APW6</strain>
    </source>
</reference>
<dbReference type="InterPro" id="IPR013766">
    <property type="entry name" value="Thioredoxin_domain"/>
</dbReference>
<dbReference type="InterPro" id="IPR036249">
    <property type="entry name" value="Thioredoxin-like_sf"/>
</dbReference>
<organism evidence="2 3">
    <name type="scientific">Roseateles subflavus</name>
    <dbReference type="NCBI Taxonomy" id="3053353"/>
    <lineage>
        <taxon>Bacteria</taxon>
        <taxon>Pseudomonadati</taxon>
        <taxon>Pseudomonadota</taxon>
        <taxon>Betaproteobacteria</taxon>
        <taxon>Burkholderiales</taxon>
        <taxon>Sphaerotilaceae</taxon>
        <taxon>Roseateles</taxon>
    </lineage>
</organism>
<keyword evidence="3" id="KW-1185">Reference proteome</keyword>
<dbReference type="RefSeq" id="WP_285981317.1">
    <property type="nucleotide sequence ID" value="NZ_JASVDS010000001.1"/>
</dbReference>
<sequence>MSSALAQRRPPPTLVACLCAAWCRLCDSYRETFAELREQHPGVRFIWVDIEDDAELVGDLDVETFPTLVVGVGEQLRFCGPVTPQLSTAQRLLETVLAPDAAAAVAGPDAQALLSRLQHSC</sequence>
<dbReference type="Proteomes" id="UP001238603">
    <property type="component" value="Unassembled WGS sequence"/>
</dbReference>
<dbReference type="SUPFAM" id="SSF52833">
    <property type="entry name" value="Thioredoxin-like"/>
    <property type="match status" value="1"/>
</dbReference>
<dbReference type="Gene3D" id="3.40.30.10">
    <property type="entry name" value="Glutaredoxin"/>
    <property type="match status" value="1"/>
</dbReference>
<comment type="caution">
    <text evidence="2">The sequence shown here is derived from an EMBL/GenBank/DDBJ whole genome shotgun (WGS) entry which is preliminary data.</text>
</comment>
<accession>A0ABT7LEB0</accession>
<feature type="domain" description="Thioredoxin" evidence="1">
    <location>
        <begin position="17"/>
        <end position="74"/>
    </location>
</feature>
<dbReference type="CDD" id="cd02947">
    <property type="entry name" value="TRX_family"/>
    <property type="match status" value="1"/>
</dbReference>
<dbReference type="Pfam" id="PF00085">
    <property type="entry name" value="Thioredoxin"/>
    <property type="match status" value="1"/>
</dbReference>
<evidence type="ECO:0000259" key="1">
    <source>
        <dbReference type="Pfam" id="PF00085"/>
    </source>
</evidence>
<dbReference type="EMBL" id="JASVDS010000001">
    <property type="protein sequence ID" value="MDL5031205.1"/>
    <property type="molecule type" value="Genomic_DNA"/>
</dbReference>
<gene>
    <name evidence="2" type="ORF">QRD43_04730</name>
</gene>
<evidence type="ECO:0000313" key="2">
    <source>
        <dbReference type="EMBL" id="MDL5031205.1"/>
    </source>
</evidence>
<evidence type="ECO:0000313" key="3">
    <source>
        <dbReference type="Proteomes" id="UP001238603"/>
    </source>
</evidence>
<proteinExistence type="predicted"/>
<name>A0ABT7LEB0_9BURK</name>
<protein>
    <submittedName>
        <fullName evidence="2">Thioredoxin family protein</fullName>
    </submittedName>
</protein>